<dbReference type="EMBL" id="JBHTCF010000015">
    <property type="protein sequence ID" value="MFC7308377.1"/>
    <property type="molecule type" value="Genomic_DNA"/>
</dbReference>
<keyword evidence="2" id="KW-1185">Reference proteome</keyword>
<proteinExistence type="predicted"/>
<accession>A0ABW2JSU2</accession>
<reference evidence="2" key="1">
    <citation type="journal article" date="2019" name="Int. J. Syst. Evol. Microbiol.">
        <title>The Global Catalogue of Microorganisms (GCM) 10K type strain sequencing project: providing services to taxonomists for standard genome sequencing and annotation.</title>
        <authorList>
            <consortium name="The Broad Institute Genomics Platform"/>
            <consortium name="The Broad Institute Genome Sequencing Center for Infectious Disease"/>
            <person name="Wu L."/>
            <person name="Ma J."/>
        </authorList>
    </citation>
    <scope>NUCLEOTIDE SEQUENCE [LARGE SCALE GENOMIC DNA]</scope>
    <source>
        <strain evidence="2">SYNS20</strain>
    </source>
</reference>
<organism evidence="1 2">
    <name type="scientific">Streptomyces monticola</name>
    <dbReference type="NCBI Taxonomy" id="2666263"/>
    <lineage>
        <taxon>Bacteria</taxon>
        <taxon>Bacillati</taxon>
        <taxon>Actinomycetota</taxon>
        <taxon>Actinomycetes</taxon>
        <taxon>Kitasatosporales</taxon>
        <taxon>Streptomycetaceae</taxon>
        <taxon>Streptomyces</taxon>
    </lineage>
</organism>
<dbReference type="RefSeq" id="WP_381836456.1">
    <property type="nucleotide sequence ID" value="NZ_JBHTCF010000015.1"/>
</dbReference>
<protein>
    <submittedName>
        <fullName evidence="1">DUF6000 family protein</fullName>
    </submittedName>
</protein>
<evidence type="ECO:0000313" key="2">
    <source>
        <dbReference type="Proteomes" id="UP001596523"/>
    </source>
</evidence>
<dbReference type="InterPro" id="IPR046042">
    <property type="entry name" value="DUF6000"/>
</dbReference>
<dbReference type="Pfam" id="PF19463">
    <property type="entry name" value="DUF6000"/>
    <property type="match status" value="1"/>
</dbReference>
<dbReference type="Proteomes" id="UP001596523">
    <property type="component" value="Unassembled WGS sequence"/>
</dbReference>
<sequence length="179" mass="20332">MLSGHYIRKEGAARKRFVRAMVHDAATITNDELAALFGFEWRARLTASWLVGVARRHEFRQQIADLLLASELTYAGRGYCFALARLGTHEDAEILTAYLDRYLPQLDLRYDQPDALGALLRLDAQLGTEHAARFTPPDGPWERWVNALPHLREQPGYTPADQCRWTDTQCDFASGWSLA</sequence>
<evidence type="ECO:0000313" key="1">
    <source>
        <dbReference type="EMBL" id="MFC7308377.1"/>
    </source>
</evidence>
<comment type="caution">
    <text evidence="1">The sequence shown here is derived from an EMBL/GenBank/DDBJ whole genome shotgun (WGS) entry which is preliminary data.</text>
</comment>
<name>A0ABW2JSU2_9ACTN</name>
<gene>
    <name evidence="1" type="ORF">ACFQVC_29665</name>
</gene>